<dbReference type="Proteomes" id="UP000309668">
    <property type="component" value="Unassembled WGS sequence"/>
</dbReference>
<dbReference type="InterPro" id="IPR049492">
    <property type="entry name" value="BD-FAE-like_dom"/>
</dbReference>
<dbReference type="Gene3D" id="3.40.50.1820">
    <property type="entry name" value="alpha/beta hydrolase"/>
    <property type="match status" value="1"/>
</dbReference>
<name>A0A5S3P5R2_9SPHN</name>
<evidence type="ECO:0000256" key="1">
    <source>
        <dbReference type="ARBA" id="ARBA00022801"/>
    </source>
</evidence>
<feature type="domain" description="BD-FAE-like" evidence="2">
    <location>
        <begin position="94"/>
        <end position="268"/>
    </location>
</feature>
<dbReference type="SUPFAM" id="SSF53474">
    <property type="entry name" value="alpha/beta-Hydrolases"/>
    <property type="match status" value="1"/>
</dbReference>
<dbReference type="PANTHER" id="PTHR48081:SF9">
    <property type="entry name" value="CARBOXYLESTERASE"/>
    <property type="match status" value="1"/>
</dbReference>
<comment type="caution">
    <text evidence="3">The sequence shown here is derived from an EMBL/GenBank/DDBJ whole genome shotgun (WGS) entry which is preliminary data.</text>
</comment>
<accession>A0A5S3P5R2</accession>
<reference evidence="3 4" key="1">
    <citation type="submission" date="2019-05" db="EMBL/GenBank/DDBJ databases">
        <title>Erythrobacter marisflavi sp. nov., isolated from isolated from water of an estuary environment.</title>
        <authorList>
            <person name="Yoon J.-H."/>
        </authorList>
    </citation>
    <scope>NUCLEOTIDE SEQUENCE [LARGE SCALE GENOMIC DNA]</scope>
    <source>
        <strain evidence="3 4">KEM-5</strain>
    </source>
</reference>
<keyword evidence="4" id="KW-1185">Reference proteome</keyword>
<dbReference type="AlphaFoldDB" id="A0A5S3P5R2"/>
<keyword evidence="1 3" id="KW-0378">Hydrolase</keyword>
<evidence type="ECO:0000259" key="2">
    <source>
        <dbReference type="Pfam" id="PF20434"/>
    </source>
</evidence>
<evidence type="ECO:0000313" key="3">
    <source>
        <dbReference type="EMBL" id="TMM48266.1"/>
    </source>
</evidence>
<dbReference type="InterPro" id="IPR050300">
    <property type="entry name" value="GDXG_lipolytic_enzyme"/>
</dbReference>
<dbReference type="PANTHER" id="PTHR48081">
    <property type="entry name" value="AB HYDROLASE SUPERFAMILY PROTEIN C4A8.06C"/>
    <property type="match status" value="1"/>
</dbReference>
<dbReference type="InterPro" id="IPR029058">
    <property type="entry name" value="AB_hydrolase_fold"/>
</dbReference>
<sequence>MTGKRKMSRMVKLLIALVVVALALFGVWRWAVATGSAATLDWVDARFSRHHDVVLAQSAQYGSDPAQRVELWVPKGQDFAEPAPPPGTPVQPLRYPLMVFFHGGGWHSGAPEDYRFIARAMADMGYATALVGYRLVPDGRYPAMLEDSAAGIKWVRDNAGKHGARTDRIALMGHSAGAYNVLMMGLDPQWLAAAGVPQDAISGVVSLSGPADFYPFDKPSSQNAFGHTDTPEATQPITYARGDAPPLLMIHGTGDTVVRPYNSQNLEAAVRNAGGSVTLHEIDDASHAWTVMAFARPFDRDPAVKDWVQAFLRQTDQAPASAPVQREAAQ</sequence>
<dbReference type="EMBL" id="VCAO01000003">
    <property type="protein sequence ID" value="TMM48266.1"/>
    <property type="molecule type" value="Genomic_DNA"/>
</dbReference>
<dbReference type="Pfam" id="PF20434">
    <property type="entry name" value="BD-FAE"/>
    <property type="match status" value="1"/>
</dbReference>
<gene>
    <name evidence="3" type="ORF">FEV51_08240</name>
</gene>
<dbReference type="OrthoDB" id="9771666at2"/>
<evidence type="ECO:0000313" key="4">
    <source>
        <dbReference type="Proteomes" id="UP000309668"/>
    </source>
</evidence>
<proteinExistence type="predicted"/>
<dbReference type="GO" id="GO:0016787">
    <property type="term" value="F:hydrolase activity"/>
    <property type="evidence" value="ECO:0007669"/>
    <property type="project" value="UniProtKB-KW"/>
</dbReference>
<organism evidence="3 4">
    <name type="scientific">Qipengyuania marisflavi</name>
    <dbReference type="NCBI Taxonomy" id="2486356"/>
    <lineage>
        <taxon>Bacteria</taxon>
        <taxon>Pseudomonadati</taxon>
        <taxon>Pseudomonadota</taxon>
        <taxon>Alphaproteobacteria</taxon>
        <taxon>Sphingomonadales</taxon>
        <taxon>Erythrobacteraceae</taxon>
        <taxon>Qipengyuania</taxon>
    </lineage>
</organism>
<protein>
    <submittedName>
        <fullName evidence="3">Alpha/beta hydrolase</fullName>
    </submittedName>
</protein>